<reference evidence="7" key="1">
    <citation type="submission" date="2016-09" db="EMBL/GenBank/DDBJ databases">
        <authorList>
            <person name="Varghese N."/>
            <person name="Submissions S."/>
        </authorList>
    </citation>
    <scope>NUCLEOTIDE SEQUENCE [LARGE SCALE GENOMIC DNA]</scope>
    <source>
        <strain evidence="7">TNe-862</strain>
    </source>
</reference>
<dbReference type="Gene3D" id="1.10.443.10">
    <property type="entry name" value="Intergrase catalytic core"/>
    <property type="match status" value="1"/>
</dbReference>
<dbReference type="OrthoDB" id="9775880at2"/>
<dbReference type="PANTHER" id="PTHR30629:SF2">
    <property type="entry name" value="PROPHAGE INTEGRASE INTS-RELATED"/>
    <property type="match status" value="1"/>
</dbReference>
<dbReference type="InterPro" id="IPR038488">
    <property type="entry name" value="Integrase_DNA-bd_sf"/>
</dbReference>
<dbReference type="EMBL" id="FMYQ01000017">
    <property type="protein sequence ID" value="SDD28593.1"/>
    <property type="molecule type" value="Genomic_DNA"/>
</dbReference>
<accession>A0A1G6THP7</accession>
<dbReference type="RefSeq" id="WP_091999440.1">
    <property type="nucleotide sequence ID" value="NZ_FMYQ01000017.1"/>
</dbReference>
<proteinExistence type="inferred from homology"/>
<dbReference type="Gene3D" id="1.10.150.130">
    <property type="match status" value="1"/>
</dbReference>
<evidence type="ECO:0000256" key="4">
    <source>
        <dbReference type="ARBA" id="ARBA00023172"/>
    </source>
</evidence>
<evidence type="ECO:0000256" key="2">
    <source>
        <dbReference type="ARBA" id="ARBA00022908"/>
    </source>
</evidence>
<protein>
    <submittedName>
        <fullName evidence="6">Integrase</fullName>
    </submittedName>
</protein>
<sequence>MNSTERTNVRPLKVADASLKALQPGHRPHKCSVGGGLYLLVSTAGSKTWNMAYRFGGRQRTLKIGLFPYVNLAEARLLAYEAHKLLAVGIDPVAAREKERLMNVQAHAETLGALCAEWLEHRRGSVADYTFGQSKTWLERYVVSRDIGNLPVAEITAAHVHQLVRGVANGSIRTGFERQNGSTYVAGKLKQLLGQVFRYAISSGRAQNNPATMIALSDAVKPRRVRHNKALPPSQMCALLDRIDSENRMLTTRTLAATILLSACRTGEALQARWGEFDFENALWSIPASRMKNKQPHSFPLSAQLAARLLILRSISQKTNAEDYVFYSSKAKILPHLSRGAVNAIFAQMGLNEESNNWFRAHGARGSIAVWAYESGRWRSEVIECYLSHVERNKVKLAYTNATKYLSERRDLAQRWADLIDPLTATANTRQNAA</sequence>
<dbReference type="PANTHER" id="PTHR30629">
    <property type="entry name" value="PROPHAGE INTEGRASE"/>
    <property type="match status" value="1"/>
</dbReference>
<comment type="similarity">
    <text evidence="1">Belongs to the 'phage' integrase family.</text>
</comment>
<dbReference type="Proteomes" id="UP000198908">
    <property type="component" value="Unassembled WGS sequence"/>
</dbReference>
<dbReference type="Pfam" id="PF13356">
    <property type="entry name" value="Arm-DNA-bind_3"/>
    <property type="match status" value="1"/>
</dbReference>
<organism evidence="6 7">
    <name type="scientific">Paraburkholderia lycopersici</name>
    <dbReference type="NCBI Taxonomy" id="416944"/>
    <lineage>
        <taxon>Bacteria</taxon>
        <taxon>Pseudomonadati</taxon>
        <taxon>Pseudomonadota</taxon>
        <taxon>Betaproteobacteria</taxon>
        <taxon>Burkholderiales</taxon>
        <taxon>Burkholderiaceae</taxon>
        <taxon>Paraburkholderia</taxon>
    </lineage>
</organism>
<dbReference type="PROSITE" id="PS51898">
    <property type="entry name" value="TYR_RECOMBINASE"/>
    <property type="match status" value="1"/>
</dbReference>
<name>A0A1G6THP7_9BURK</name>
<evidence type="ECO:0000259" key="5">
    <source>
        <dbReference type="PROSITE" id="PS51898"/>
    </source>
</evidence>
<dbReference type="InterPro" id="IPR025166">
    <property type="entry name" value="Integrase_DNA_bind_dom"/>
</dbReference>
<dbReference type="AlphaFoldDB" id="A0A1G6THP7"/>
<dbReference type="InterPro" id="IPR050808">
    <property type="entry name" value="Phage_Integrase"/>
</dbReference>
<dbReference type="CDD" id="cd00801">
    <property type="entry name" value="INT_P4_C"/>
    <property type="match status" value="1"/>
</dbReference>
<dbReference type="SUPFAM" id="SSF56349">
    <property type="entry name" value="DNA breaking-rejoining enzymes"/>
    <property type="match status" value="1"/>
</dbReference>
<evidence type="ECO:0000256" key="1">
    <source>
        <dbReference type="ARBA" id="ARBA00008857"/>
    </source>
</evidence>
<dbReference type="InterPro" id="IPR011010">
    <property type="entry name" value="DNA_brk_join_enz"/>
</dbReference>
<dbReference type="InterPro" id="IPR002104">
    <property type="entry name" value="Integrase_catalytic"/>
</dbReference>
<dbReference type="GO" id="GO:0015074">
    <property type="term" value="P:DNA integration"/>
    <property type="evidence" value="ECO:0007669"/>
    <property type="project" value="UniProtKB-KW"/>
</dbReference>
<dbReference type="STRING" id="416944.SAMN05421548_11744"/>
<keyword evidence="4" id="KW-0233">DNA recombination</keyword>
<dbReference type="GO" id="GO:0003677">
    <property type="term" value="F:DNA binding"/>
    <property type="evidence" value="ECO:0007669"/>
    <property type="project" value="UniProtKB-KW"/>
</dbReference>
<gene>
    <name evidence="6" type="ORF">SAMN05421548_11744</name>
</gene>
<dbReference type="InterPro" id="IPR013762">
    <property type="entry name" value="Integrase-like_cat_sf"/>
</dbReference>
<dbReference type="InterPro" id="IPR010998">
    <property type="entry name" value="Integrase_recombinase_N"/>
</dbReference>
<keyword evidence="7" id="KW-1185">Reference proteome</keyword>
<dbReference type="GO" id="GO:0006310">
    <property type="term" value="P:DNA recombination"/>
    <property type="evidence" value="ECO:0007669"/>
    <property type="project" value="UniProtKB-KW"/>
</dbReference>
<evidence type="ECO:0000256" key="3">
    <source>
        <dbReference type="ARBA" id="ARBA00023125"/>
    </source>
</evidence>
<keyword evidence="2" id="KW-0229">DNA integration</keyword>
<evidence type="ECO:0000313" key="7">
    <source>
        <dbReference type="Proteomes" id="UP000198908"/>
    </source>
</evidence>
<dbReference type="Gene3D" id="3.30.160.390">
    <property type="entry name" value="Integrase, DNA-binding domain"/>
    <property type="match status" value="1"/>
</dbReference>
<dbReference type="Pfam" id="PF22022">
    <property type="entry name" value="Phage_int_M"/>
    <property type="match status" value="1"/>
</dbReference>
<dbReference type="InterPro" id="IPR053876">
    <property type="entry name" value="Phage_int_M"/>
</dbReference>
<keyword evidence="3" id="KW-0238">DNA-binding</keyword>
<dbReference type="Pfam" id="PF00589">
    <property type="entry name" value="Phage_integrase"/>
    <property type="match status" value="1"/>
</dbReference>
<evidence type="ECO:0000313" key="6">
    <source>
        <dbReference type="EMBL" id="SDD28593.1"/>
    </source>
</evidence>
<feature type="domain" description="Tyr recombinase" evidence="5">
    <location>
        <begin position="226"/>
        <end position="414"/>
    </location>
</feature>